<protein>
    <submittedName>
        <fullName evidence="1">Doublecortin domain containing 5</fullName>
    </submittedName>
</protein>
<keyword evidence="2" id="KW-1185">Reference proteome</keyword>
<evidence type="ECO:0000313" key="2">
    <source>
        <dbReference type="Proteomes" id="UP001626550"/>
    </source>
</evidence>
<dbReference type="AlphaFoldDB" id="A0ABD2QDW3"/>
<dbReference type="Proteomes" id="UP001626550">
    <property type="component" value="Unassembled WGS sequence"/>
</dbReference>
<reference evidence="1 2" key="1">
    <citation type="submission" date="2024-11" db="EMBL/GenBank/DDBJ databases">
        <title>Adaptive evolution of stress response genes in parasites aligns with host niche diversity.</title>
        <authorList>
            <person name="Hahn C."/>
            <person name="Resl P."/>
        </authorList>
    </citation>
    <scope>NUCLEOTIDE SEQUENCE [LARGE SCALE GENOMIC DNA]</scope>
    <source>
        <strain evidence="1">EGGRZ-B1_66</strain>
        <tissue evidence="1">Body</tissue>
    </source>
</reference>
<gene>
    <name evidence="1" type="primary">DCDC5_2</name>
    <name evidence="1" type="ORF">Ciccas_004838</name>
</gene>
<name>A0ABD2QDW3_9PLAT</name>
<dbReference type="SUPFAM" id="SSF89837">
    <property type="entry name" value="Doublecortin (DC)"/>
    <property type="match status" value="1"/>
</dbReference>
<sequence length="452" mass="50045">MMLVNFSSSVELRDGVLISICRLNAYFLQFLDSCTGILGLSSAARRLFDSSGTEHFTLATLNRDELVYVTAGEAWRNPSATSQEARLRAFFSHISDSVDKIRRFATLFNSLQQTSDDLVVSCSSGIVPGATLTTAYVPKQADCSSDEDSSQALLPIQRPQVYFIHKWKQQEDTDDECDATLSDSSSATVREAAGSCKSATPRVAHEDRSLVSPRFRAKRLHNLVLCYQGDDKSVFTIRPASDQHFALGYSHLLKSGSATSECLLRIERVKRNRQGQLWRFTRNRFVKPTVAIPGITRAGLCVSLPTVKLSKRLHRRDSSFSQELTFNQKPLSLASIPKHQFGIANFRFEFDSQHSKLLPFSSNTLDIGSINLLLRALIEFLGITCALASSVCTHACSAEVLHQIGYRVSLPTVTSSHHKDFLVCGSCAKTLRGHYKLCSLENAEFSCAFGHG</sequence>
<organism evidence="1 2">
    <name type="scientific">Cichlidogyrus casuarinus</name>
    <dbReference type="NCBI Taxonomy" id="1844966"/>
    <lineage>
        <taxon>Eukaryota</taxon>
        <taxon>Metazoa</taxon>
        <taxon>Spiralia</taxon>
        <taxon>Lophotrochozoa</taxon>
        <taxon>Platyhelminthes</taxon>
        <taxon>Monogenea</taxon>
        <taxon>Monopisthocotylea</taxon>
        <taxon>Dactylogyridea</taxon>
        <taxon>Ancyrocephalidae</taxon>
        <taxon>Cichlidogyrus</taxon>
    </lineage>
</organism>
<dbReference type="PANTHER" id="PTHR46302:SF3">
    <property type="entry name" value="DOUBLECORTIN DOMAIN-CONTAINING PROTEIN 1"/>
    <property type="match status" value="1"/>
</dbReference>
<comment type="caution">
    <text evidence="1">The sequence shown here is derived from an EMBL/GenBank/DDBJ whole genome shotgun (WGS) entry which is preliminary data.</text>
</comment>
<dbReference type="PANTHER" id="PTHR46302">
    <property type="entry name" value="DOUBLECORTIN DOMAIN-CONTAINING PROTEIN 1"/>
    <property type="match status" value="1"/>
</dbReference>
<proteinExistence type="predicted"/>
<dbReference type="InterPro" id="IPR036572">
    <property type="entry name" value="Doublecortin_dom_sf"/>
</dbReference>
<dbReference type="EMBL" id="JBJKFK010000527">
    <property type="protein sequence ID" value="KAL3316521.1"/>
    <property type="molecule type" value="Genomic_DNA"/>
</dbReference>
<accession>A0ABD2QDW3</accession>
<dbReference type="InterPro" id="IPR043188">
    <property type="entry name" value="DCDC1"/>
</dbReference>
<evidence type="ECO:0000313" key="1">
    <source>
        <dbReference type="EMBL" id="KAL3316521.1"/>
    </source>
</evidence>